<reference evidence="1 2" key="1">
    <citation type="submission" date="2016-06" db="EMBL/GenBank/DDBJ databases">
        <title>Genome sequence of Clostridium acetireducens DSM 10703.</title>
        <authorList>
            <person name="Poehlein A."/>
            <person name="Fluechter S."/>
            <person name="Duerre P."/>
            <person name="Daniel R."/>
        </authorList>
    </citation>
    <scope>NUCLEOTIDE SEQUENCE [LARGE SCALE GENOMIC DNA]</scope>
    <source>
        <strain evidence="1 2">DSM 10703</strain>
    </source>
</reference>
<evidence type="ECO:0000313" key="2">
    <source>
        <dbReference type="Proteomes" id="UP000175744"/>
    </source>
</evidence>
<organism evidence="1 2">
    <name type="scientific">Clostridium acetireducens DSM 10703</name>
    <dbReference type="NCBI Taxonomy" id="1121290"/>
    <lineage>
        <taxon>Bacteria</taxon>
        <taxon>Bacillati</taxon>
        <taxon>Bacillota</taxon>
        <taxon>Clostridia</taxon>
        <taxon>Eubacteriales</taxon>
        <taxon>Clostridiaceae</taxon>
        <taxon>Clostridium</taxon>
    </lineage>
</organism>
<protein>
    <recommendedName>
        <fullName evidence="3">Coat F domain protein</fullName>
    </recommendedName>
</protein>
<dbReference type="Proteomes" id="UP000175744">
    <property type="component" value="Unassembled WGS sequence"/>
</dbReference>
<sequence length="70" mass="8119">MMNNPGNKQIEANNLKVLKDQLEYESLMNKKFSECSNQITDTQIKSLCNEASQVHKQNFNNLKSYLDSHQ</sequence>
<dbReference type="PATRIC" id="fig|1121290.3.peg.1520"/>
<proteinExistence type="predicted"/>
<dbReference type="AlphaFoldDB" id="A0A1E8EY15"/>
<dbReference type="STRING" id="1121290.CLAOCE_15330"/>
<dbReference type="EMBL" id="LZFO01000021">
    <property type="protein sequence ID" value="OFI05838.1"/>
    <property type="molecule type" value="Genomic_DNA"/>
</dbReference>
<comment type="caution">
    <text evidence="1">The sequence shown here is derived from an EMBL/GenBank/DDBJ whole genome shotgun (WGS) entry which is preliminary data.</text>
</comment>
<evidence type="ECO:0008006" key="3">
    <source>
        <dbReference type="Google" id="ProtNLM"/>
    </source>
</evidence>
<accession>A0A1E8EY15</accession>
<keyword evidence="2" id="KW-1185">Reference proteome</keyword>
<gene>
    <name evidence="1" type="ORF">CLOACE_15330</name>
</gene>
<name>A0A1E8EY15_9CLOT</name>
<evidence type="ECO:0000313" key="1">
    <source>
        <dbReference type="EMBL" id="OFI05838.1"/>
    </source>
</evidence>